<evidence type="ECO:0000256" key="3">
    <source>
        <dbReference type="ARBA" id="ARBA00022777"/>
    </source>
</evidence>
<keyword evidence="2 5" id="KW-0547">Nucleotide-binding</keyword>
<dbReference type="InterPro" id="IPR008271">
    <property type="entry name" value="Ser/Thr_kinase_AS"/>
</dbReference>
<evidence type="ECO:0000259" key="7">
    <source>
        <dbReference type="PROSITE" id="PS50011"/>
    </source>
</evidence>
<evidence type="ECO:0000256" key="4">
    <source>
        <dbReference type="ARBA" id="ARBA00022840"/>
    </source>
</evidence>
<feature type="domain" description="Protein kinase" evidence="7">
    <location>
        <begin position="15"/>
        <end position="292"/>
    </location>
</feature>
<proteinExistence type="predicted"/>
<accession>A0ABT6P9Z6</accession>
<dbReference type="SUPFAM" id="SSF56112">
    <property type="entry name" value="Protein kinase-like (PK-like)"/>
    <property type="match status" value="1"/>
</dbReference>
<keyword evidence="9" id="KW-1185">Reference proteome</keyword>
<keyword evidence="3 8" id="KW-0418">Kinase</keyword>
<dbReference type="InterPro" id="IPR017441">
    <property type="entry name" value="Protein_kinase_ATP_BS"/>
</dbReference>
<evidence type="ECO:0000313" key="8">
    <source>
        <dbReference type="EMBL" id="MDI1437449.1"/>
    </source>
</evidence>
<dbReference type="EMBL" id="JARZHI010000127">
    <property type="protein sequence ID" value="MDI1437449.1"/>
    <property type="molecule type" value="Genomic_DNA"/>
</dbReference>
<evidence type="ECO:0000256" key="1">
    <source>
        <dbReference type="ARBA" id="ARBA00022679"/>
    </source>
</evidence>
<gene>
    <name evidence="8" type="ORF">QHF89_48525</name>
</gene>
<keyword evidence="1 8" id="KW-0808">Transferase</keyword>
<dbReference type="PANTHER" id="PTHR43289:SF6">
    <property type="entry name" value="SERINE_THREONINE-PROTEIN KINASE NEKL-3"/>
    <property type="match status" value="1"/>
</dbReference>
<organism evidence="8 9">
    <name type="scientific">Polyangium sorediatum</name>
    <dbReference type="NCBI Taxonomy" id="889274"/>
    <lineage>
        <taxon>Bacteria</taxon>
        <taxon>Pseudomonadati</taxon>
        <taxon>Myxococcota</taxon>
        <taxon>Polyangia</taxon>
        <taxon>Polyangiales</taxon>
        <taxon>Polyangiaceae</taxon>
        <taxon>Polyangium</taxon>
    </lineage>
</organism>
<dbReference type="GO" id="GO:0004674">
    <property type="term" value="F:protein serine/threonine kinase activity"/>
    <property type="evidence" value="ECO:0007669"/>
    <property type="project" value="UniProtKB-EC"/>
</dbReference>
<keyword evidence="4 5" id="KW-0067">ATP-binding</keyword>
<dbReference type="PROSITE" id="PS50011">
    <property type="entry name" value="PROTEIN_KINASE_DOM"/>
    <property type="match status" value="1"/>
</dbReference>
<feature type="compositionally biased region" description="Polar residues" evidence="6">
    <location>
        <begin position="473"/>
        <end position="482"/>
    </location>
</feature>
<dbReference type="PANTHER" id="PTHR43289">
    <property type="entry name" value="MITOGEN-ACTIVATED PROTEIN KINASE KINASE KINASE 20-RELATED"/>
    <property type="match status" value="1"/>
</dbReference>
<name>A0ABT6P9Z6_9BACT</name>
<dbReference type="SMART" id="SM00220">
    <property type="entry name" value="S_TKc"/>
    <property type="match status" value="1"/>
</dbReference>
<dbReference type="RefSeq" id="WP_136973241.1">
    <property type="nucleotide sequence ID" value="NZ_JARZHI010000127.1"/>
</dbReference>
<evidence type="ECO:0000256" key="2">
    <source>
        <dbReference type="ARBA" id="ARBA00022741"/>
    </source>
</evidence>
<dbReference type="Pfam" id="PF00069">
    <property type="entry name" value="Pkinase"/>
    <property type="match status" value="1"/>
</dbReference>
<dbReference type="Proteomes" id="UP001160301">
    <property type="component" value="Unassembled WGS sequence"/>
</dbReference>
<feature type="binding site" evidence="5">
    <location>
        <position position="44"/>
    </location>
    <ligand>
        <name>ATP</name>
        <dbReference type="ChEBI" id="CHEBI:30616"/>
    </ligand>
</feature>
<protein>
    <submittedName>
        <fullName evidence="8">Serine/threonine-protein kinase</fullName>
        <ecNumber evidence="8">2.7.11.1</ecNumber>
    </submittedName>
</protein>
<dbReference type="EC" id="2.7.11.1" evidence="8"/>
<dbReference type="Gene3D" id="1.10.510.10">
    <property type="entry name" value="Transferase(Phosphotransferase) domain 1"/>
    <property type="match status" value="1"/>
</dbReference>
<feature type="region of interest" description="Disordered" evidence="6">
    <location>
        <begin position="429"/>
        <end position="513"/>
    </location>
</feature>
<dbReference type="PROSITE" id="PS00107">
    <property type="entry name" value="PROTEIN_KINASE_ATP"/>
    <property type="match status" value="1"/>
</dbReference>
<dbReference type="InterPro" id="IPR000719">
    <property type="entry name" value="Prot_kinase_dom"/>
</dbReference>
<evidence type="ECO:0000313" key="9">
    <source>
        <dbReference type="Proteomes" id="UP001160301"/>
    </source>
</evidence>
<sequence>MEGPLRPGDSLLGKYQVERILGQGGMGVVVAVRHLELGELFAIKLLLPKISERPNAVSRFVREARAAARLRSEHVVRVHDVGRLEGGAPYMIMEHLEGDDLAVLLQRRGHLPLEDAATLVIQACDVLAEAHALGIVHRDLKPSNLFLVRRRNGSPCLKVLDFGISKQTEGVPAAEQTDSGAILGSLLYMSPEQMLSPKAVDQRSDIWAMGVVLYELTTGKRPFEGDSLANLLRVVLHNEPPPPTSLQPELPAALDEVVLRCLRKRPEERYANAEELAAAVRGLIGARGEPSLSLSSHAAPSSAYAALPPTLDRFGIATTLPPSERMGASRTNDLATSVAGMPSLVEPVPTAATTDSTSVLSSASRPSISLTGEPAIASVDARPSVGLRRATLIAGVAGLFAIGLASVPLLRSGPPSTPAFVQTASGVVPEDTNAQATTTPAVPPPALPPTFTPTPPTSATSTLPPRPSASTARSHGTSLAKNSESKVEPSPSASAATSAPPPVRKPGVADGVW</sequence>
<reference evidence="8 9" key="1">
    <citation type="submission" date="2023-04" db="EMBL/GenBank/DDBJ databases">
        <title>The genome sequence of Polyangium sorediatum DSM14670.</title>
        <authorList>
            <person name="Zhang X."/>
        </authorList>
    </citation>
    <scope>NUCLEOTIDE SEQUENCE [LARGE SCALE GENOMIC DNA]</scope>
    <source>
        <strain evidence="8 9">DSM 14670</strain>
    </source>
</reference>
<dbReference type="PROSITE" id="PS00108">
    <property type="entry name" value="PROTEIN_KINASE_ST"/>
    <property type="match status" value="1"/>
</dbReference>
<dbReference type="InterPro" id="IPR011009">
    <property type="entry name" value="Kinase-like_dom_sf"/>
</dbReference>
<dbReference type="Gene3D" id="3.30.200.20">
    <property type="entry name" value="Phosphorylase Kinase, domain 1"/>
    <property type="match status" value="1"/>
</dbReference>
<comment type="caution">
    <text evidence="8">The sequence shown here is derived from an EMBL/GenBank/DDBJ whole genome shotgun (WGS) entry which is preliminary data.</text>
</comment>
<feature type="compositionally biased region" description="Low complexity" evidence="6">
    <location>
        <begin position="457"/>
        <end position="472"/>
    </location>
</feature>
<feature type="compositionally biased region" description="Low complexity" evidence="6">
    <location>
        <begin position="489"/>
        <end position="498"/>
    </location>
</feature>
<evidence type="ECO:0000256" key="5">
    <source>
        <dbReference type="PROSITE-ProRule" id="PRU10141"/>
    </source>
</evidence>
<evidence type="ECO:0000256" key="6">
    <source>
        <dbReference type="SAM" id="MobiDB-lite"/>
    </source>
</evidence>
<dbReference type="CDD" id="cd14014">
    <property type="entry name" value="STKc_PknB_like"/>
    <property type="match status" value="1"/>
</dbReference>
<feature type="compositionally biased region" description="Pro residues" evidence="6">
    <location>
        <begin position="441"/>
        <end position="456"/>
    </location>
</feature>